<keyword evidence="3" id="KW-1185">Reference proteome</keyword>
<keyword evidence="1" id="KW-0812">Transmembrane</keyword>
<evidence type="ECO:0000256" key="1">
    <source>
        <dbReference type="SAM" id="Phobius"/>
    </source>
</evidence>
<evidence type="ECO:0000313" key="2">
    <source>
        <dbReference type="EMBL" id="CAJ1389627.1"/>
    </source>
</evidence>
<keyword evidence="1" id="KW-1133">Transmembrane helix</keyword>
<organism evidence="2 3">
    <name type="scientific">Effrenium voratum</name>
    <dbReference type="NCBI Taxonomy" id="2562239"/>
    <lineage>
        <taxon>Eukaryota</taxon>
        <taxon>Sar</taxon>
        <taxon>Alveolata</taxon>
        <taxon>Dinophyceae</taxon>
        <taxon>Suessiales</taxon>
        <taxon>Symbiodiniaceae</taxon>
        <taxon>Effrenium</taxon>
    </lineage>
</organism>
<dbReference type="EMBL" id="CAUJNA010001902">
    <property type="protein sequence ID" value="CAJ1389627.1"/>
    <property type="molecule type" value="Genomic_DNA"/>
</dbReference>
<comment type="caution">
    <text evidence="2">The sequence shown here is derived from an EMBL/GenBank/DDBJ whole genome shotgun (WGS) entry which is preliminary data.</text>
</comment>
<reference evidence="2" key="1">
    <citation type="submission" date="2023-08" db="EMBL/GenBank/DDBJ databases">
        <authorList>
            <person name="Chen Y."/>
            <person name="Shah S."/>
            <person name="Dougan E. K."/>
            <person name="Thang M."/>
            <person name="Chan C."/>
        </authorList>
    </citation>
    <scope>NUCLEOTIDE SEQUENCE</scope>
</reference>
<evidence type="ECO:0000313" key="3">
    <source>
        <dbReference type="Proteomes" id="UP001178507"/>
    </source>
</evidence>
<feature type="transmembrane region" description="Helical" evidence="1">
    <location>
        <begin position="151"/>
        <end position="174"/>
    </location>
</feature>
<dbReference type="AlphaFoldDB" id="A0AA36IKS7"/>
<gene>
    <name evidence="2" type="ORF">EVOR1521_LOCUS15205</name>
</gene>
<sequence length="201" mass="22455">MQYVNVGPGGQVQIDQQALKRAEAEHKVKCGRYLKFAFFAHLAALLLVNIVVWGIYGMLRSKDRGGTYPWPLWVTFGSIVLVIAHLLSMLPYYVCKPSSGCPRWVWVVLLNLLLVNIVAWAVYATSESEANLGRRPTAGAKSGNENWRSEYLWPAWVSGSTALAALVVVAMPWICGHFFGIHDDVGDSEVDEEMYYRSDSD</sequence>
<feature type="transmembrane region" description="Helical" evidence="1">
    <location>
        <begin position="104"/>
        <end position="123"/>
    </location>
</feature>
<keyword evidence="1" id="KW-0472">Membrane</keyword>
<feature type="transmembrane region" description="Helical" evidence="1">
    <location>
        <begin position="36"/>
        <end position="58"/>
    </location>
</feature>
<name>A0AA36IKS7_9DINO</name>
<protein>
    <submittedName>
        <fullName evidence="2">Uncharacterized protein</fullName>
    </submittedName>
</protein>
<dbReference type="Proteomes" id="UP001178507">
    <property type="component" value="Unassembled WGS sequence"/>
</dbReference>
<proteinExistence type="predicted"/>
<feature type="transmembrane region" description="Helical" evidence="1">
    <location>
        <begin position="70"/>
        <end position="92"/>
    </location>
</feature>
<accession>A0AA36IKS7</accession>